<dbReference type="EMBL" id="JBFNQN010000004">
    <property type="protein sequence ID" value="MEW9264554.1"/>
    <property type="molecule type" value="Genomic_DNA"/>
</dbReference>
<dbReference type="GO" id="GO:0016491">
    <property type="term" value="F:oxidoreductase activity"/>
    <property type="evidence" value="ECO:0007669"/>
    <property type="project" value="UniProtKB-KW"/>
</dbReference>
<comment type="caution">
    <text evidence="7">The sequence shown here is derived from an EMBL/GenBank/DDBJ whole genome shotgun (WGS) entry which is preliminary data.</text>
</comment>
<dbReference type="SUPFAM" id="SSF51905">
    <property type="entry name" value="FAD/NAD(P)-binding domain"/>
    <property type="match status" value="1"/>
</dbReference>
<dbReference type="InterPro" id="IPR051820">
    <property type="entry name" value="FAD-binding_MO"/>
</dbReference>
<dbReference type="InterPro" id="IPR020946">
    <property type="entry name" value="Flavin_mOase-like"/>
</dbReference>
<dbReference type="Proteomes" id="UP001555826">
    <property type="component" value="Unassembled WGS sequence"/>
</dbReference>
<evidence type="ECO:0000256" key="3">
    <source>
        <dbReference type="ARBA" id="ARBA00022630"/>
    </source>
</evidence>
<keyword evidence="6" id="KW-0503">Monooxygenase</keyword>
<dbReference type="PANTHER" id="PTHR43872:SF1">
    <property type="entry name" value="MONOOXYGENASE, PUTATIVE (AFU_ORTHOLOGUE AFUA_8G02570)-RELATED"/>
    <property type="match status" value="1"/>
</dbReference>
<sequence length="492" mass="54658">MDSDAATEHLDVLVVGAGLSGVGAACQLVRRRPGTTFAVLESRGAIGGTWDLFRYPGVRSDSDMYTLGYSFRPWRGGKAIADGASIREYVKDTAREFGVEERIRFHHRVVSAEFSTAAARWTVVVERPAADGGTERATLTCGFLLSCTGYYRYDRGFTPEFPGTEEFTAAGGRVVHPQHWPADLDASGKRFVVIGSGATAVTLVPNLARDAEHVTMLQRSPSWVLGLSSRDHLADRLRGRVPERISYPLVRAKHVALATATYQFSRRRPQKAREWLRSKVAAKLPADFDVDRHFTPRYDPWDQRVCFVPDGDLFRALRSDRASVVTDGIDTFTRDGIRLASGRELGADVVVTATGLDLLFLGGMGLAVDGERVDPAQSVVYRGMMLSGIPNFAFALGYTNASWTLKVDLVTEHVCRLLDLMDRRGHRVVRPGTPTDPQRRPLIDLDSGYVRRAAGRLPQQGVASPWRLRQNYPADRWTLKHRRVDDRALEFS</sequence>
<name>A0ABV3P4K4_9ACTN</name>
<dbReference type="Gene3D" id="3.50.50.60">
    <property type="entry name" value="FAD/NAD(P)-binding domain"/>
    <property type="match status" value="1"/>
</dbReference>
<keyword evidence="4" id="KW-0274">FAD</keyword>
<evidence type="ECO:0000313" key="8">
    <source>
        <dbReference type="Proteomes" id="UP001555826"/>
    </source>
</evidence>
<dbReference type="EC" id="1.14.13.-" evidence="7"/>
<protein>
    <submittedName>
        <fullName evidence="7">NAD(P)/FAD-dependent oxidoreductase</fullName>
        <ecNumber evidence="7">1.14.13.-</ecNumber>
    </submittedName>
</protein>
<evidence type="ECO:0000256" key="1">
    <source>
        <dbReference type="ARBA" id="ARBA00001974"/>
    </source>
</evidence>
<dbReference type="InterPro" id="IPR036188">
    <property type="entry name" value="FAD/NAD-bd_sf"/>
</dbReference>
<evidence type="ECO:0000256" key="5">
    <source>
        <dbReference type="ARBA" id="ARBA00023002"/>
    </source>
</evidence>
<keyword evidence="5 7" id="KW-0560">Oxidoreductase</keyword>
<comment type="similarity">
    <text evidence="2">Belongs to the FAD-binding monooxygenase family.</text>
</comment>
<dbReference type="PANTHER" id="PTHR43872">
    <property type="entry name" value="MONOOXYGENASE, PUTATIVE (AFU_ORTHOLOGUE AFUA_8G02570)-RELATED"/>
    <property type="match status" value="1"/>
</dbReference>
<evidence type="ECO:0000313" key="7">
    <source>
        <dbReference type="EMBL" id="MEW9264554.1"/>
    </source>
</evidence>
<organism evidence="7 8">
    <name type="scientific">Kineococcus endophyticus</name>
    <dbReference type="NCBI Taxonomy" id="1181883"/>
    <lineage>
        <taxon>Bacteria</taxon>
        <taxon>Bacillati</taxon>
        <taxon>Actinomycetota</taxon>
        <taxon>Actinomycetes</taxon>
        <taxon>Kineosporiales</taxon>
        <taxon>Kineosporiaceae</taxon>
        <taxon>Kineococcus</taxon>
    </lineage>
</organism>
<keyword evidence="8" id="KW-1185">Reference proteome</keyword>
<evidence type="ECO:0000256" key="6">
    <source>
        <dbReference type="ARBA" id="ARBA00023033"/>
    </source>
</evidence>
<evidence type="ECO:0000256" key="4">
    <source>
        <dbReference type="ARBA" id="ARBA00022827"/>
    </source>
</evidence>
<comment type="cofactor">
    <cofactor evidence="1">
        <name>FAD</name>
        <dbReference type="ChEBI" id="CHEBI:57692"/>
    </cofactor>
</comment>
<evidence type="ECO:0000256" key="2">
    <source>
        <dbReference type="ARBA" id="ARBA00010139"/>
    </source>
</evidence>
<reference evidence="7 8" key="1">
    <citation type="submission" date="2024-07" db="EMBL/GenBank/DDBJ databases">
        <authorList>
            <person name="Thanompreechachai J."/>
            <person name="Duangmal K."/>
        </authorList>
    </citation>
    <scope>NUCLEOTIDE SEQUENCE [LARGE SCALE GENOMIC DNA]</scope>
    <source>
        <strain evidence="7 8">KCTC 19886</strain>
    </source>
</reference>
<keyword evidence="3" id="KW-0285">Flavoprotein</keyword>
<dbReference type="RefSeq" id="WP_367637294.1">
    <property type="nucleotide sequence ID" value="NZ_JBFNQN010000004.1"/>
</dbReference>
<accession>A0ABV3P4K4</accession>
<proteinExistence type="inferred from homology"/>
<dbReference type="Pfam" id="PF13450">
    <property type="entry name" value="NAD_binding_8"/>
    <property type="match status" value="1"/>
</dbReference>
<dbReference type="Pfam" id="PF00743">
    <property type="entry name" value="FMO-like"/>
    <property type="match status" value="1"/>
</dbReference>
<gene>
    <name evidence="7" type="ORF">AB1207_07335</name>
</gene>